<reference evidence="5" key="1">
    <citation type="journal article" date="2021" name="Sci. Rep.">
        <title>Diploid genomic architecture of Nitzschia inconspicua, an elite biomass production diatom.</title>
        <authorList>
            <person name="Oliver A."/>
            <person name="Podell S."/>
            <person name="Pinowska A."/>
            <person name="Traller J.C."/>
            <person name="Smith S.R."/>
            <person name="McClure R."/>
            <person name="Beliaev A."/>
            <person name="Bohutskyi P."/>
            <person name="Hill E.A."/>
            <person name="Rabines A."/>
            <person name="Zheng H."/>
            <person name="Allen L.Z."/>
            <person name="Kuo A."/>
            <person name="Grigoriev I.V."/>
            <person name="Allen A.E."/>
            <person name="Hazlebeck D."/>
            <person name="Allen E.E."/>
        </authorList>
    </citation>
    <scope>NUCLEOTIDE SEQUENCE</scope>
    <source>
        <strain evidence="5">Hildebrandi</strain>
    </source>
</reference>
<feature type="compositionally biased region" description="Basic and acidic residues" evidence="3">
    <location>
        <begin position="33"/>
        <end position="42"/>
    </location>
</feature>
<feature type="domain" description="HSF-type DNA-binding" evidence="4">
    <location>
        <begin position="142"/>
        <end position="228"/>
    </location>
</feature>
<evidence type="ECO:0000256" key="2">
    <source>
        <dbReference type="RuleBase" id="RU004020"/>
    </source>
</evidence>
<name>A0A9K3LL76_9STRA</name>
<accession>A0A9K3LL76</accession>
<keyword evidence="6" id="KW-1185">Reference proteome</keyword>
<gene>
    <name evidence="5" type="ORF">IV203_027099</name>
</gene>
<dbReference type="PANTHER" id="PTHR10015:SF427">
    <property type="entry name" value="HEAT SHOCK FACTOR PROTEIN"/>
    <property type="match status" value="1"/>
</dbReference>
<dbReference type="EMBL" id="JAGRRH010000010">
    <property type="protein sequence ID" value="KAG7363738.1"/>
    <property type="molecule type" value="Genomic_DNA"/>
</dbReference>
<feature type="compositionally biased region" description="Low complexity" evidence="3">
    <location>
        <begin position="64"/>
        <end position="76"/>
    </location>
</feature>
<evidence type="ECO:0000313" key="6">
    <source>
        <dbReference type="Proteomes" id="UP000693970"/>
    </source>
</evidence>
<organism evidence="5 6">
    <name type="scientific">Nitzschia inconspicua</name>
    <dbReference type="NCBI Taxonomy" id="303405"/>
    <lineage>
        <taxon>Eukaryota</taxon>
        <taxon>Sar</taxon>
        <taxon>Stramenopiles</taxon>
        <taxon>Ochrophyta</taxon>
        <taxon>Bacillariophyta</taxon>
        <taxon>Bacillariophyceae</taxon>
        <taxon>Bacillariophycidae</taxon>
        <taxon>Bacillariales</taxon>
        <taxon>Bacillariaceae</taxon>
        <taxon>Nitzschia</taxon>
    </lineage>
</organism>
<keyword evidence="1 5" id="KW-0238">DNA-binding</keyword>
<sequence length="407" mass="44841">MANFSVSSTRQDENDVKNVLLMTLVQEATKALDEQEEVKVQGEEIQETPIEDQQSQEHHQAILRSSRTSSPPSVVTEPIQVGATTTSSPDTTPLISPSPSTVSTGAVSEANPSNSTSSISSSGAVQSSLASSSSCIYRTSSSSTLFLARLRRALNDHRITSLQWMPSGDSFQIVQPQSFIDLLPSVFQLKNRSSFLRKLNAIGFCRIPDTETMNLDIFQHEQFRRDVPPPQPAKTSETSTLSSSIKQTAVVPSFSAVAKQKQLRNNPSVRRPLIRRVSGVPNGNDWKVDRSVHSMAHITPQDSVQQSRYVPKPSVTVAATSQVDPLAQVELLSRMHRMGYGIPHQYSAIPKSAIHSSLDEHRSLLLQALLNERQSLLQGMDRMSAALSSLLTQERTQQQFQQTHFGK</sequence>
<dbReference type="Proteomes" id="UP000693970">
    <property type="component" value="Unassembled WGS sequence"/>
</dbReference>
<feature type="region of interest" description="Disordered" evidence="3">
    <location>
        <begin position="33"/>
        <end position="122"/>
    </location>
</feature>
<dbReference type="PANTHER" id="PTHR10015">
    <property type="entry name" value="HEAT SHOCK TRANSCRIPTION FACTOR"/>
    <property type="match status" value="1"/>
</dbReference>
<proteinExistence type="inferred from homology"/>
<comment type="caution">
    <text evidence="5">The sequence shown here is derived from an EMBL/GenBank/DDBJ whole genome shotgun (WGS) entry which is preliminary data.</text>
</comment>
<dbReference type="Pfam" id="PF00447">
    <property type="entry name" value="HSF_DNA-bind"/>
    <property type="match status" value="1"/>
</dbReference>
<dbReference type="InterPro" id="IPR000232">
    <property type="entry name" value="HSF_DNA-bd"/>
</dbReference>
<evidence type="ECO:0000256" key="1">
    <source>
        <dbReference type="ARBA" id="ARBA00023125"/>
    </source>
</evidence>
<evidence type="ECO:0000313" key="5">
    <source>
        <dbReference type="EMBL" id="KAG7363738.1"/>
    </source>
</evidence>
<feature type="compositionally biased region" description="Low complexity" evidence="3">
    <location>
        <begin position="108"/>
        <end position="122"/>
    </location>
</feature>
<dbReference type="GO" id="GO:0043565">
    <property type="term" value="F:sequence-specific DNA binding"/>
    <property type="evidence" value="ECO:0007669"/>
    <property type="project" value="InterPro"/>
</dbReference>
<evidence type="ECO:0000259" key="4">
    <source>
        <dbReference type="SMART" id="SM00415"/>
    </source>
</evidence>
<protein>
    <submittedName>
        <fullName evidence="5">HSF-type DNA-binding protein</fullName>
    </submittedName>
</protein>
<comment type="similarity">
    <text evidence="2">Belongs to the HSF family.</text>
</comment>
<evidence type="ECO:0000256" key="3">
    <source>
        <dbReference type="SAM" id="MobiDB-lite"/>
    </source>
</evidence>
<dbReference type="SMART" id="SM00415">
    <property type="entry name" value="HSF"/>
    <property type="match status" value="1"/>
</dbReference>
<reference evidence="5" key="2">
    <citation type="submission" date="2021-04" db="EMBL/GenBank/DDBJ databases">
        <authorList>
            <person name="Podell S."/>
        </authorList>
    </citation>
    <scope>NUCLEOTIDE SEQUENCE</scope>
    <source>
        <strain evidence="5">Hildebrandi</strain>
    </source>
</reference>
<dbReference type="AlphaFoldDB" id="A0A9K3LL76"/>
<feature type="compositionally biased region" description="Polar residues" evidence="3">
    <location>
        <begin position="82"/>
        <end position="106"/>
    </location>
</feature>
<dbReference type="GO" id="GO:0003700">
    <property type="term" value="F:DNA-binding transcription factor activity"/>
    <property type="evidence" value="ECO:0007669"/>
    <property type="project" value="InterPro"/>
</dbReference>